<keyword evidence="9" id="KW-1185">Reference proteome</keyword>
<dbReference type="InterPro" id="IPR001453">
    <property type="entry name" value="MoaB/Mog_dom"/>
</dbReference>
<organism evidence="8 9">
    <name type="scientific">Bacillus sonorensis</name>
    <dbReference type="NCBI Taxonomy" id="119858"/>
    <lineage>
        <taxon>Bacteria</taxon>
        <taxon>Bacillati</taxon>
        <taxon>Bacillota</taxon>
        <taxon>Bacilli</taxon>
        <taxon>Bacillales</taxon>
        <taxon>Bacillaceae</taxon>
        <taxon>Bacillus</taxon>
    </lineage>
</organism>
<feature type="domain" description="MoaB/Mog" evidence="7">
    <location>
        <begin position="17"/>
        <end position="162"/>
    </location>
</feature>
<evidence type="ECO:0000313" key="9">
    <source>
        <dbReference type="Proteomes" id="UP000196877"/>
    </source>
</evidence>
<gene>
    <name evidence="8" type="ORF">S101395_01414</name>
</gene>
<evidence type="ECO:0000259" key="7">
    <source>
        <dbReference type="SMART" id="SM00852"/>
    </source>
</evidence>
<evidence type="ECO:0000256" key="4">
    <source>
        <dbReference type="ARBA" id="ARBA00015262"/>
    </source>
</evidence>
<dbReference type="InterPro" id="IPR036425">
    <property type="entry name" value="MoaB/Mog-like_dom_sf"/>
</dbReference>
<accession>A0ABN5AF90</accession>
<name>A0ABN5AF90_9BACI</name>
<dbReference type="PIRSF" id="PIRSF006443">
    <property type="entry name" value="MoaB"/>
    <property type="match status" value="1"/>
</dbReference>
<proteinExistence type="inferred from homology"/>
<dbReference type="PANTHER" id="PTHR43232">
    <property type="entry name" value="MOLYBDENUM COFACTOR BIOSYNTHESIS PROTEIN B"/>
    <property type="match status" value="1"/>
</dbReference>
<evidence type="ECO:0000256" key="2">
    <source>
        <dbReference type="ARBA" id="ARBA00005046"/>
    </source>
</evidence>
<evidence type="ECO:0000256" key="6">
    <source>
        <dbReference type="PIRNR" id="PIRNR006443"/>
    </source>
</evidence>
<dbReference type="InterPro" id="IPR008284">
    <property type="entry name" value="MoCF_biosynth_CS"/>
</dbReference>
<evidence type="ECO:0000256" key="3">
    <source>
        <dbReference type="ARBA" id="ARBA00006112"/>
    </source>
</evidence>
<dbReference type="InterPro" id="IPR012245">
    <property type="entry name" value="MoaB"/>
</dbReference>
<reference evidence="8 9" key="1">
    <citation type="submission" date="2017-06" db="EMBL/GenBank/DDBJ databases">
        <title>Genome sequence of Bacillus sonorensis strain SRCM101395.</title>
        <authorList>
            <person name="Cho S.H."/>
        </authorList>
    </citation>
    <scope>NUCLEOTIDE SEQUENCE [LARGE SCALE GENOMIC DNA]</scope>
    <source>
        <strain evidence="8 9">SRCM101395</strain>
    </source>
</reference>
<comment type="function">
    <text evidence="1 6">May be involved in the biosynthesis of molybdopterin.</text>
</comment>
<dbReference type="RefSeq" id="WP_006637995.1">
    <property type="nucleotide sequence ID" value="NZ_BORD01000003.1"/>
</dbReference>
<evidence type="ECO:0000313" key="8">
    <source>
        <dbReference type="EMBL" id="ASB87924.1"/>
    </source>
</evidence>
<dbReference type="Proteomes" id="UP000196877">
    <property type="component" value="Chromosome"/>
</dbReference>
<dbReference type="EMBL" id="CP021920">
    <property type="protein sequence ID" value="ASB87924.1"/>
    <property type="molecule type" value="Genomic_DNA"/>
</dbReference>
<sequence length="171" mass="18570">MSVEEHKKEAPSRVLCKVITVSDTRTEETDKSGRLMKEFLTEAGHEIVSYEIVKDEKKDIQAAVLDGCRDDRVDAVLLNGGTGIAARDVTIETIAPLFSKEIPGFGEIFRMLSYTEDIGASAILSRAAAGVIQNKAVFATPGSSGAVKLAMTKLIVPELAHVIRELRKDIK</sequence>
<dbReference type="Pfam" id="PF00994">
    <property type="entry name" value="MoCF_biosynth"/>
    <property type="match status" value="1"/>
</dbReference>
<evidence type="ECO:0000256" key="1">
    <source>
        <dbReference type="ARBA" id="ARBA00003487"/>
    </source>
</evidence>
<protein>
    <recommendedName>
        <fullName evidence="4 6">Molybdenum cofactor biosynthesis protein B</fullName>
    </recommendedName>
</protein>
<dbReference type="SMART" id="SM00852">
    <property type="entry name" value="MoCF_biosynth"/>
    <property type="match status" value="1"/>
</dbReference>
<dbReference type="CDD" id="cd00886">
    <property type="entry name" value="MogA_MoaB"/>
    <property type="match status" value="1"/>
</dbReference>
<keyword evidence="5 6" id="KW-0501">Molybdenum cofactor biosynthesis</keyword>
<dbReference type="NCBIfam" id="TIGR00177">
    <property type="entry name" value="molyb_syn"/>
    <property type="match status" value="1"/>
</dbReference>
<evidence type="ECO:0000256" key="5">
    <source>
        <dbReference type="ARBA" id="ARBA00023150"/>
    </source>
</evidence>
<dbReference type="Gene3D" id="3.40.980.10">
    <property type="entry name" value="MoaB/Mog-like domain"/>
    <property type="match status" value="1"/>
</dbReference>
<comment type="similarity">
    <text evidence="3 6">Belongs to the MoaB/Mog family.</text>
</comment>
<dbReference type="PROSITE" id="PS01078">
    <property type="entry name" value="MOCF_BIOSYNTHESIS_1"/>
    <property type="match status" value="1"/>
</dbReference>
<dbReference type="SUPFAM" id="SSF53218">
    <property type="entry name" value="Molybdenum cofactor biosynthesis proteins"/>
    <property type="match status" value="1"/>
</dbReference>
<comment type="pathway">
    <text evidence="2 6">Cofactor biosynthesis; molybdopterin biosynthesis.</text>
</comment>
<dbReference type="GeneID" id="92854626"/>
<dbReference type="PANTHER" id="PTHR43232:SF2">
    <property type="entry name" value="MOLYBDENUM COFACTOR BIOSYNTHESIS PROTEIN B"/>
    <property type="match status" value="1"/>
</dbReference>